<accession>A0A2X3BA58</accession>
<proteinExistence type="predicted"/>
<gene>
    <name evidence="2" type="ORF">NCTC13102_00194</name>
</gene>
<feature type="compositionally biased region" description="Polar residues" evidence="1">
    <location>
        <begin position="187"/>
        <end position="204"/>
    </location>
</feature>
<evidence type="ECO:0000313" key="3">
    <source>
        <dbReference type="Proteomes" id="UP000250166"/>
    </source>
</evidence>
<evidence type="ECO:0000313" key="2">
    <source>
        <dbReference type="EMBL" id="SQB97463.1"/>
    </source>
</evidence>
<sequence>MKFEELLALSQILRDSARIHHIKRINDNLIKLECGGALYGESLYFDMMRSQSCVFVAPQHLSLIASKSYNAPFDIYLQKLCQAQIQDCFMVGGDRILRFVLLISKAYKQEHVFLQFEFSGKHTNIIVLNQDEVVLEALRHISPNKSFRCVKVGEKLLGIPLNPNITNQKPTHTNLQNLAQNLNTKNPNPQNLKSQNLNPQTTNRALSAPNIQTPEINKDMVFALLAKNYQHKITKELQSQKQILINSLTKQCTKLEQILHSLPRKDDLLAKSTLLQSQATLLLARIHEITNYQQEICVQDFEGKNTKITLPKANTPALAIDMMFRESKKLNKKAQNIHIQQENIQSKIHFLHQEIAFITHTQSIDNIKILKQPKSKRSHDERFECFFIEGFKVSLGRNKAENQALLESAKADDLWLHIRDIPSSHMIIHCGKQKLTKEVIQKAGEILVGVCSIQSGDFWVDYTKRKFVKIIQGANVIYSKQQALYYRKHS</sequence>
<dbReference type="AlphaFoldDB" id="A0A2X3BA58"/>
<name>A0A2X3BA58_9HELI</name>
<evidence type="ECO:0000256" key="1">
    <source>
        <dbReference type="SAM" id="MobiDB-lite"/>
    </source>
</evidence>
<feature type="region of interest" description="Disordered" evidence="1">
    <location>
        <begin position="182"/>
        <end position="204"/>
    </location>
</feature>
<dbReference type="Gene3D" id="2.30.310.10">
    <property type="entry name" value="ibrinogen binding protein from staphylococcus aureus domain"/>
    <property type="match status" value="1"/>
</dbReference>
<dbReference type="EMBL" id="UAWL01000006">
    <property type="protein sequence ID" value="SQB97463.1"/>
    <property type="molecule type" value="Genomic_DNA"/>
</dbReference>
<protein>
    <submittedName>
        <fullName evidence="2">Fibronectin/fibrinogen-binding protein</fullName>
    </submittedName>
</protein>
<dbReference type="Proteomes" id="UP000250166">
    <property type="component" value="Unassembled WGS sequence"/>
</dbReference>
<organism evidence="2 3">
    <name type="scientific">Helicobacter fennelliae</name>
    <dbReference type="NCBI Taxonomy" id="215"/>
    <lineage>
        <taxon>Bacteria</taxon>
        <taxon>Pseudomonadati</taxon>
        <taxon>Campylobacterota</taxon>
        <taxon>Epsilonproteobacteria</taxon>
        <taxon>Campylobacterales</taxon>
        <taxon>Helicobacteraceae</taxon>
        <taxon>Helicobacter</taxon>
    </lineage>
</organism>
<dbReference type="Pfam" id="PF05833">
    <property type="entry name" value="NFACT_N"/>
    <property type="match status" value="1"/>
</dbReference>
<dbReference type="RefSeq" id="WP_112058219.1">
    <property type="nucleotide sequence ID" value="NZ_UAWL01000006.1"/>
</dbReference>
<reference evidence="2 3" key="1">
    <citation type="submission" date="2018-06" db="EMBL/GenBank/DDBJ databases">
        <authorList>
            <consortium name="Pathogen Informatics"/>
            <person name="Doyle S."/>
        </authorList>
    </citation>
    <scope>NUCLEOTIDE SEQUENCE [LARGE SCALE GENOMIC DNA]</scope>
    <source>
        <strain evidence="2 3">NCTC13102</strain>
    </source>
</reference>